<organism evidence="1 2">
    <name type="scientific">Mycena metata</name>
    <dbReference type="NCBI Taxonomy" id="1033252"/>
    <lineage>
        <taxon>Eukaryota</taxon>
        <taxon>Fungi</taxon>
        <taxon>Dikarya</taxon>
        <taxon>Basidiomycota</taxon>
        <taxon>Agaricomycotina</taxon>
        <taxon>Agaricomycetes</taxon>
        <taxon>Agaricomycetidae</taxon>
        <taxon>Agaricales</taxon>
        <taxon>Marasmiineae</taxon>
        <taxon>Mycenaceae</taxon>
        <taxon>Mycena</taxon>
    </lineage>
</organism>
<dbReference type="AlphaFoldDB" id="A0AAD7IU31"/>
<dbReference type="Proteomes" id="UP001215598">
    <property type="component" value="Unassembled WGS sequence"/>
</dbReference>
<name>A0AAD7IU31_9AGAR</name>
<protein>
    <submittedName>
        <fullName evidence="1">Uncharacterized protein</fullName>
    </submittedName>
</protein>
<sequence length="144" mass="16514">MLEGKRKEGTKEVVGGETKKVVTSSGFRPLVGIKPKSHARAKSLQFRIELEKSRKEHGARSMPPVGFEPTFPPQFLSKLASYNLEVIYPDPQRLYTPFPSSPYTLYNTGTVRTVLKPRRMPDQLVQQIQHKFNWWSGTQRNTKL</sequence>
<evidence type="ECO:0000313" key="2">
    <source>
        <dbReference type="Proteomes" id="UP001215598"/>
    </source>
</evidence>
<comment type="caution">
    <text evidence="1">The sequence shown here is derived from an EMBL/GenBank/DDBJ whole genome shotgun (WGS) entry which is preliminary data.</text>
</comment>
<reference evidence="1" key="1">
    <citation type="submission" date="2023-03" db="EMBL/GenBank/DDBJ databases">
        <title>Massive genome expansion in bonnet fungi (Mycena s.s.) driven by repeated elements and novel gene families across ecological guilds.</title>
        <authorList>
            <consortium name="Lawrence Berkeley National Laboratory"/>
            <person name="Harder C.B."/>
            <person name="Miyauchi S."/>
            <person name="Viragh M."/>
            <person name="Kuo A."/>
            <person name="Thoen E."/>
            <person name="Andreopoulos B."/>
            <person name="Lu D."/>
            <person name="Skrede I."/>
            <person name="Drula E."/>
            <person name="Henrissat B."/>
            <person name="Morin E."/>
            <person name="Kohler A."/>
            <person name="Barry K."/>
            <person name="LaButti K."/>
            <person name="Morin E."/>
            <person name="Salamov A."/>
            <person name="Lipzen A."/>
            <person name="Mereny Z."/>
            <person name="Hegedus B."/>
            <person name="Baldrian P."/>
            <person name="Stursova M."/>
            <person name="Weitz H."/>
            <person name="Taylor A."/>
            <person name="Grigoriev I.V."/>
            <person name="Nagy L.G."/>
            <person name="Martin F."/>
            <person name="Kauserud H."/>
        </authorList>
    </citation>
    <scope>NUCLEOTIDE SEQUENCE</scope>
    <source>
        <strain evidence="1">CBHHK182m</strain>
    </source>
</reference>
<proteinExistence type="predicted"/>
<dbReference type="EMBL" id="JARKIB010000065">
    <property type="protein sequence ID" value="KAJ7750523.1"/>
    <property type="molecule type" value="Genomic_DNA"/>
</dbReference>
<gene>
    <name evidence="1" type="ORF">B0H16DRAFT_1460627</name>
</gene>
<accession>A0AAD7IU31</accession>
<keyword evidence="2" id="KW-1185">Reference proteome</keyword>
<evidence type="ECO:0000313" key="1">
    <source>
        <dbReference type="EMBL" id="KAJ7750523.1"/>
    </source>
</evidence>